<reference evidence="1" key="1">
    <citation type="submission" date="2018-05" db="EMBL/GenBank/DDBJ databases">
        <authorList>
            <person name="Lanie J.A."/>
            <person name="Ng W.-L."/>
            <person name="Kazmierczak K.M."/>
            <person name="Andrzejewski T.M."/>
            <person name="Davidsen T.M."/>
            <person name="Wayne K.J."/>
            <person name="Tettelin H."/>
            <person name="Glass J.I."/>
            <person name="Rusch D."/>
            <person name="Podicherti R."/>
            <person name="Tsui H.-C.T."/>
            <person name="Winkler M.E."/>
        </authorList>
    </citation>
    <scope>NUCLEOTIDE SEQUENCE</scope>
</reference>
<proteinExistence type="predicted"/>
<protein>
    <submittedName>
        <fullName evidence="1">Uncharacterized protein</fullName>
    </submittedName>
</protein>
<accession>A0A382A2E5</accession>
<dbReference type="AlphaFoldDB" id="A0A382A2E5"/>
<dbReference type="EMBL" id="UINC01023537">
    <property type="protein sequence ID" value="SVA95391.1"/>
    <property type="molecule type" value="Genomic_DNA"/>
</dbReference>
<organism evidence="1">
    <name type="scientific">marine metagenome</name>
    <dbReference type="NCBI Taxonomy" id="408172"/>
    <lineage>
        <taxon>unclassified sequences</taxon>
        <taxon>metagenomes</taxon>
        <taxon>ecological metagenomes</taxon>
    </lineage>
</organism>
<name>A0A382A2E5_9ZZZZ</name>
<sequence length="554" mass="59093">MKRIIIILLGLAALPGASETRATQFAAEVVSYKSGVGFATDWSTGAGYTNKDAIVGPPARETPGKWGGPITPFSPPYLPGQILSIGEGGEVTLKFGKPIRDELINPFGLDFLVFGGAGFAITNGDFGGDGITDGTLFGQADGETRVSVSADGDAWFMLDPKRAPAFDAYHPTDGNGDFGLPVNPALAKGDFAAGGLAKFTELYDGSGGGTGYDLGWAVDVAGKAVALGQVRFVRLEVLSGKAEIDAVSDVRPRTDNLDWHIENFSANPLANGWAAHGDESLFEWDAEGGALAVTWDSEKPNSNFHRPLGLTLTEADTFAFAFDIALDEVKAGHLDGQPYTFEVALGLINRKSAKADGFSRGTGSDSPNLVEWDYFPDTGFGATISPTIVSAKNQFAAGFTFPAALSAGKQYSVRMEYDPDERVLKTFMLENGKVWKEIQSLKLQDDFSGFAVDAFSISGYTAKGTESSLFATGTVDNLAIAVDRSQPRIVGVRFVDGQWRARAFGFAAAGYLLERSADLNEWHAVGNGVREDGLYLRLIDENPSLGDGFYRLSR</sequence>
<evidence type="ECO:0000313" key="1">
    <source>
        <dbReference type="EMBL" id="SVA95391.1"/>
    </source>
</evidence>
<gene>
    <name evidence="1" type="ORF">METZ01_LOCUS148245</name>
</gene>